<dbReference type="AlphaFoldDB" id="A0A4U1YPX8"/>
<dbReference type="Proteomes" id="UP000305234">
    <property type="component" value="Unassembled WGS sequence"/>
</dbReference>
<accession>A0A4U1YPX8</accession>
<name>A0A4U1YPX8_9VIBR</name>
<proteinExistence type="predicted"/>
<organism evidence="1 2">
    <name type="scientific">Vibrio kanaloae</name>
    <dbReference type="NCBI Taxonomy" id="170673"/>
    <lineage>
        <taxon>Bacteria</taxon>
        <taxon>Pseudomonadati</taxon>
        <taxon>Pseudomonadota</taxon>
        <taxon>Gammaproteobacteria</taxon>
        <taxon>Vibrionales</taxon>
        <taxon>Vibrionaceae</taxon>
        <taxon>Vibrio</taxon>
    </lineage>
</organism>
<comment type="caution">
    <text evidence="1">The sequence shown here is derived from an EMBL/GenBank/DDBJ whole genome shotgun (WGS) entry which is preliminary data.</text>
</comment>
<dbReference type="EMBL" id="SYUW01000066">
    <property type="protein sequence ID" value="TKF22456.1"/>
    <property type="molecule type" value="Genomic_DNA"/>
</dbReference>
<dbReference type="RefSeq" id="WP_136998757.1">
    <property type="nucleotide sequence ID" value="NZ_SYUW01000066.1"/>
</dbReference>
<sequence>MNDYLEELNIDVFREHLLEELEVFLDKNNTNGYIKDETIYYFVSSLVDYIYYEVKDKEVKDEVFKDLKNLAEKYEFDVILKRKAKK</sequence>
<evidence type="ECO:0000313" key="2">
    <source>
        <dbReference type="Proteomes" id="UP000305234"/>
    </source>
</evidence>
<evidence type="ECO:0000313" key="1">
    <source>
        <dbReference type="EMBL" id="TKF22456.1"/>
    </source>
</evidence>
<reference evidence="1 2" key="1">
    <citation type="submission" date="2019-04" db="EMBL/GenBank/DDBJ databases">
        <title>A reverse ecology approach based on a biological definition of microbial populations.</title>
        <authorList>
            <person name="Arevalo P."/>
            <person name="Vaninsberghe D."/>
            <person name="Elsherbini J."/>
            <person name="Gore J."/>
            <person name="Polz M."/>
        </authorList>
    </citation>
    <scope>NUCLEOTIDE SEQUENCE [LARGE SCALE GENOMIC DNA]</scope>
    <source>
        <strain evidence="1 2">10N.261.46.E4</strain>
    </source>
</reference>
<protein>
    <submittedName>
        <fullName evidence="1">Uncharacterized protein</fullName>
    </submittedName>
</protein>
<gene>
    <name evidence="1" type="ORF">FCV52_19590</name>
</gene>